<keyword evidence="1" id="KW-0472">Membrane</keyword>
<protein>
    <submittedName>
        <fullName evidence="2">HXXEE domain-containing protein</fullName>
    </submittedName>
</protein>
<accession>A0ABP8MIC2</accession>
<dbReference type="Pfam" id="PF13787">
    <property type="entry name" value="HXXEE"/>
    <property type="match status" value="1"/>
</dbReference>
<feature type="transmembrane region" description="Helical" evidence="1">
    <location>
        <begin position="142"/>
        <end position="165"/>
    </location>
</feature>
<name>A0ABP8MIC2_9BACT</name>
<evidence type="ECO:0000256" key="1">
    <source>
        <dbReference type="SAM" id="Phobius"/>
    </source>
</evidence>
<feature type="transmembrane region" description="Helical" evidence="1">
    <location>
        <begin position="111"/>
        <end position="130"/>
    </location>
</feature>
<sequence length="181" mass="21037">MLPANAYMSLFPAVFMIHELEELIMLKPWLVSNKTMLEQRLMKRRLYKVIQLHTKISESARALIIAEEFLMVSTITLLSINTRSYNLWLGLVLAFQIHLFIHILQFIILRVYIPALITSLLCSIYTFIILSDCRDCFQFETVAVYTFLFLCALVINLAGCFKMAIAFDHWLIKYSSDNDGK</sequence>
<keyword evidence="1" id="KW-0812">Transmembrane</keyword>
<organism evidence="2 3">
    <name type="scientific">Rurimicrobium arvi</name>
    <dbReference type="NCBI Taxonomy" id="2049916"/>
    <lineage>
        <taxon>Bacteria</taxon>
        <taxon>Pseudomonadati</taxon>
        <taxon>Bacteroidota</taxon>
        <taxon>Chitinophagia</taxon>
        <taxon>Chitinophagales</taxon>
        <taxon>Chitinophagaceae</taxon>
        <taxon>Rurimicrobium</taxon>
    </lineage>
</organism>
<proteinExistence type="predicted"/>
<keyword evidence="1" id="KW-1133">Transmembrane helix</keyword>
<dbReference type="EMBL" id="BAABEZ010000002">
    <property type="protein sequence ID" value="GAA4449939.1"/>
    <property type="molecule type" value="Genomic_DNA"/>
</dbReference>
<dbReference type="InterPro" id="IPR025671">
    <property type="entry name" value="HXXEE"/>
</dbReference>
<evidence type="ECO:0000313" key="2">
    <source>
        <dbReference type="EMBL" id="GAA4449939.1"/>
    </source>
</evidence>
<dbReference type="Proteomes" id="UP001501410">
    <property type="component" value="Unassembled WGS sequence"/>
</dbReference>
<comment type="caution">
    <text evidence="2">The sequence shown here is derived from an EMBL/GenBank/DDBJ whole genome shotgun (WGS) entry which is preliminary data.</text>
</comment>
<reference evidence="3" key="1">
    <citation type="journal article" date="2019" name="Int. J. Syst. Evol. Microbiol.">
        <title>The Global Catalogue of Microorganisms (GCM) 10K type strain sequencing project: providing services to taxonomists for standard genome sequencing and annotation.</title>
        <authorList>
            <consortium name="The Broad Institute Genomics Platform"/>
            <consortium name="The Broad Institute Genome Sequencing Center for Infectious Disease"/>
            <person name="Wu L."/>
            <person name="Ma J."/>
        </authorList>
    </citation>
    <scope>NUCLEOTIDE SEQUENCE [LARGE SCALE GENOMIC DNA]</scope>
    <source>
        <strain evidence="3">JCM 31921</strain>
    </source>
</reference>
<gene>
    <name evidence="2" type="ORF">GCM10023092_05040</name>
</gene>
<evidence type="ECO:0000313" key="3">
    <source>
        <dbReference type="Proteomes" id="UP001501410"/>
    </source>
</evidence>
<keyword evidence="3" id="KW-1185">Reference proteome</keyword>
<feature type="transmembrane region" description="Helical" evidence="1">
    <location>
        <begin position="86"/>
        <end position="104"/>
    </location>
</feature>